<dbReference type="Proteomes" id="UP000823882">
    <property type="component" value="Unassembled WGS sequence"/>
</dbReference>
<dbReference type="InterPro" id="IPR050270">
    <property type="entry name" value="DegV_domain_contain"/>
</dbReference>
<protein>
    <submittedName>
        <fullName evidence="2">DAK2 domain-containing protein</fullName>
    </submittedName>
</protein>
<evidence type="ECO:0000313" key="3">
    <source>
        <dbReference type="Proteomes" id="UP000823882"/>
    </source>
</evidence>
<dbReference type="SUPFAM" id="SSF101473">
    <property type="entry name" value="DhaL-like"/>
    <property type="match status" value="1"/>
</dbReference>
<dbReference type="PANTHER" id="PTHR33434:SF4">
    <property type="entry name" value="PHOSPHATASE PROTEIN"/>
    <property type="match status" value="1"/>
</dbReference>
<sequence>MKGTIDGSLLSQMIVHGAASINAQKQQINELNVFPVPDGDTGTNMSMTISTASAELRKKPLTGVGAVAQVNANALLRGARGNSGVILSLLFRGFAKALKDKDTADGADFAIALDYGVATAYKAVMKPAEGTILTVSRLAARRAAEAAREDRSIEFVLDEAIKEGHIALADTVNQNPVLKKAGVVDAGGKGFLVILQGMLDELRGEPMPEGTEEEGAAVQDHADFGSFKTEDIKFGYCTEFICSRDTDKDPEALRGFLSALGDSLVLVEDDEIIKVHVHTNHPGKVLEEALTYGALQTVKIENMRNQHTEILEEAAHGEAASGPEAHVVAAPEKKYGFVSVCAGEGIAAVFRDLGVDRIVSGGQTMNPSTQDIMREIDQTPAEIVYVLPNNKNIIMAAEQCIPLAQGKTVVVLPTKTIPQGVSALLSFDPDAIQEDNTEAMTQALDSVHTSQITYAARNSDFDGFDIREGDYLALSESQLFGTDRDIFALLGRLAQEEHQQNAEFITLYYGEDVTDSQAQTAKEIFTAACPNADITLISGGQPVYYYLISAE</sequence>
<dbReference type="InterPro" id="IPR048394">
    <property type="entry name" value="FakA-like_M"/>
</dbReference>
<reference evidence="2" key="1">
    <citation type="journal article" date="2021" name="PeerJ">
        <title>Extensive microbial diversity within the chicken gut microbiome revealed by metagenomics and culture.</title>
        <authorList>
            <person name="Gilroy R."/>
            <person name="Ravi A."/>
            <person name="Getino M."/>
            <person name="Pursley I."/>
            <person name="Horton D.L."/>
            <person name="Alikhan N.F."/>
            <person name="Baker D."/>
            <person name="Gharbi K."/>
            <person name="Hall N."/>
            <person name="Watson M."/>
            <person name="Adriaenssens E.M."/>
            <person name="Foster-Nyarko E."/>
            <person name="Jarju S."/>
            <person name="Secka A."/>
            <person name="Antonio M."/>
            <person name="Oren A."/>
            <person name="Chaudhuri R.R."/>
            <person name="La Ragione R."/>
            <person name="Hildebrand F."/>
            <person name="Pallen M.J."/>
        </authorList>
    </citation>
    <scope>NUCLEOTIDE SEQUENCE</scope>
    <source>
        <strain evidence="2">CHK186-1790</strain>
    </source>
</reference>
<dbReference type="InterPro" id="IPR004007">
    <property type="entry name" value="DhaL_dom"/>
</dbReference>
<dbReference type="Gene3D" id="1.25.40.340">
    <property type="match status" value="1"/>
</dbReference>
<dbReference type="GO" id="GO:0004371">
    <property type="term" value="F:glycerone kinase activity"/>
    <property type="evidence" value="ECO:0007669"/>
    <property type="project" value="InterPro"/>
</dbReference>
<reference evidence="2" key="2">
    <citation type="submission" date="2021-04" db="EMBL/GenBank/DDBJ databases">
        <authorList>
            <person name="Gilroy R."/>
        </authorList>
    </citation>
    <scope>NUCLEOTIDE SEQUENCE</scope>
    <source>
        <strain evidence="2">CHK186-1790</strain>
    </source>
</reference>
<dbReference type="EMBL" id="DWWJ01000201">
    <property type="protein sequence ID" value="HJC42010.1"/>
    <property type="molecule type" value="Genomic_DNA"/>
</dbReference>
<dbReference type="Pfam" id="PF21645">
    <property type="entry name" value="FakA-like_M"/>
    <property type="match status" value="1"/>
</dbReference>
<proteinExistence type="predicted"/>
<dbReference type="SMART" id="SM01120">
    <property type="entry name" value="Dak2"/>
    <property type="match status" value="1"/>
</dbReference>
<evidence type="ECO:0000259" key="1">
    <source>
        <dbReference type="PROSITE" id="PS51480"/>
    </source>
</evidence>
<dbReference type="InterPro" id="IPR019986">
    <property type="entry name" value="YloV-like"/>
</dbReference>
<organism evidence="2 3">
    <name type="scientific">Candidatus Intestinimonas pullistercoris</name>
    <dbReference type="NCBI Taxonomy" id="2838623"/>
    <lineage>
        <taxon>Bacteria</taxon>
        <taxon>Bacillati</taxon>
        <taxon>Bacillota</taxon>
        <taxon>Clostridia</taxon>
        <taxon>Eubacteriales</taxon>
        <taxon>Intestinimonas</taxon>
    </lineage>
</organism>
<dbReference type="AlphaFoldDB" id="A0A9D2P0T5"/>
<dbReference type="PANTHER" id="PTHR33434">
    <property type="entry name" value="DEGV DOMAIN-CONTAINING PROTEIN DR_1986-RELATED"/>
    <property type="match status" value="1"/>
</dbReference>
<dbReference type="NCBIfam" id="TIGR03599">
    <property type="entry name" value="YloV"/>
    <property type="match status" value="1"/>
</dbReference>
<evidence type="ECO:0000313" key="2">
    <source>
        <dbReference type="EMBL" id="HJC42010.1"/>
    </source>
</evidence>
<dbReference type="Pfam" id="PF02734">
    <property type="entry name" value="Dak2"/>
    <property type="match status" value="1"/>
</dbReference>
<dbReference type="SMART" id="SM01121">
    <property type="entry name" value="Dak1_2"/>
    <property type="match status" value="1"/>
</dbReference>
<dbReference type="GO" id="GO:0006071">
    <property type="term" value="P:glycerol metabolic process"/>
    <property type="evidence" value="ECO:0007669"/>
    <property type="project" value="InterPro"/>
</dbReference>
<dbReference type="InterPro" id="IPR033470">
    <property type="entry name" value="FakA-like_C"/>
</dbReference>
<accession>A0A9D2P0T5</accession>
<dbReference type="PROSITE" id="PS51480">
    <property type="entry name" value="DHAL"/>
    <property type="match status" value="1"/>
</dbReference>
<gene>
    <name evidence="2" type="ORF">H9701_10745</name>
</gene>
<name>A0A9D2P0T5_9FIRM</name>
<dbReference type="InterPro" id="IPR036117">
    <property type="entry name" value="DhaL_dom_sf"/>
</dbReference>
<comment type="caution">
    <text evidence="2">The sequence shown here is derived from an EMBL/GenBank/DDBJ whole genome shotgun (WGS) entry which is preliminary data.</text>
</comment>
<dbReference type="Pfam" id="PF13684">
    <property type="entry name" value="FakA-like_C"/>
    <property type="match status" value="1"/>
</dbReference>
<feature type="domain" description="DhaL" evidence="1">
    <location>
        <begin position="8"/>
        <end position="200"/>
    </location>
</feature>